<keyword evidence="3" id="KW-0548">Nucleotidyltransferase</keyword>
<dbReference type="Proteomes" id="UP001151760">
    <property type="component" value="Unassembled WGS sequence"/>
</dbReference>
<evidence type="ECO:0000313" key="4">
    <source>
        <dbReference type="Proteomes" id="UP001151760"/>
    </source>
</evidence>
<accession>A0ABQ5D1L9</accession>
<dbReference type="PANTHER" id="PTHR33116:SF79">
    <property type="entry name" value="REVERSE TRANSCRIPTASE DOMAIN, ZINC FINGER, CCHC-TYPE-RELATED"/>
    <property type="match status" value="1"/>
</dbReference>
<dbReference type="InterPro" id="IPR026960">
    <property type="entry name" value="RVT-Znf"/>
</dbReference>
<organism evidence="3 4">
    <name type="scientific">Tanacetum coccineum</name>
    <dbReference type="NCBI Taxonomy" id="301880"/>
    <lineage>
        <taxon>Eukaryota</taxon>
        <taxon>Viridiplantae</taxon>
        <taxon>Streptophyta</taxon>
        <taxon>Embryophyta</taxon>
        <taxon>Tracheophyta</taxon>
        <taxon>Spermatophyta</taxon>
        <taxon>Magnoliopsida</taxon>
        <taxon>eudicotyledons</taxon>
        <taxon>Gunneridae</taxon>
        <taxon>Pentapetalae</taxon>
        <taxon>asterids</taxon>
        <taxon>campanulids</taxon>
        <taxon>Asterales</taxon>
        <taxon>Asteraceae</taxon>
        <taxon>Asteroideae</taxon>
        <taxon>Anthemideae</taxon>
        <taxon>Anthemidinae</taxon>
        <taxon>Tanacetum</taxon>
    </lineage>
</organism>
<evidence type="ECO:0000313" key="3">
    <source>
        <dbReference type="EMBL" id="GJT33245.1"/>
    </source>
</evidence>
<sequence length="433" mass="49551">MATILDCFHRVSGLKINFHKSNLVGIGIPFEEVKLFSQITGCNAIHSSFTYLGLPVDCNMAISKSWDPMFVKFSKRLSKWKASLLSIGGRTTLLTSVLGAIGTYYFSLFPMPALVNKKLESLRSNFFWGCNADGKKIPWISWNSTLASKDKGGSVGNGMSTKFWHDVWIGDSSLKTQFPRIYRLALNQDCMVRDCWNNGWDLRWSRPILRGTILHQLSVLSSTLDTVSLSDSEDIWTWLIGSPSFSVKCTREHIDKSYLPDGDSETRWNRFLPKKINIFIWIALRDRLLTRWNLSRKGIDLDSLSCPICDSSIETLNHTLWFCSLATSIWHKIFAWLDIDIPCPSHIQDIFSWIGNMRVSASIKSILEVICGVALWALWHIRNELIFGSSPPKRCLLFDSIVDSSYRWYSSRNKLSSFSWNNWMQNPLLFSTL</sequence>
<reference evidence="3" key="2">
    <citation type="submission" date="2022-01" db="EMBL/GenBank/DDBJ databases">
        <authorList>
            <person name="Yamashiro T."/>
            <person name="Shiraishi A."/>
            <person name="Satake H."/>
            <person name="Nakayama K."/>
        </authorList>
    </citation>
    <scope>NUCLEOTIDE SEQUENCE</scope>
</reference>
<feature type="transmembrane region" description="Helical" evidence="1">
    <location>
        <begin position="82"/>
        <end position="106"/>
    </location>
</feature>
<keyword evidence="1" id="KW-0472">Membrane</keyword>
<evidence type="ECO:0000256" key="1">
    <source>
        <dbReference type="SAM" id="Phobius"/>
    </source>
</evidence>
<dbReference type="EMBL" id="BQNB010014863">
    <property type="protein sequence ID" value="GJT33245.1"/>
    <property type="molecule type" value="Genomic_DNA"/>
</dbReference>
<protein>
    <submittedName>
        <fullName evidence="3">RNA-directed DNA polymerase, eukaryota</fullName>
    </submittedName>
</protein>
<dbReference type="GO" id="GO:0003964">
    <property type="term" value="F:RNA-directed DNA polymerase activity"/>
    <property type="evidence" value="ECO:0007669"/>
    <property type="project" value="UniProtKB-KW"/>
</dbReference>
<keyword evidence="4" id="KW-1185">Reference proteome</keyword>
<dbReference type="PANTHER" id="PTHR33116">
    <property type="entry name" value="REVERSE TRANSCRIPTASE ZINC-BINDING DOMAIN-CONTAINING PROTEIN-RELATED-RELATED"/>
    <property type="match status" value="1"/>
</dbReference>
<evidence type="ECO:0000259" key="2">
    <source>
        <dbReference type="Pfam" id="PF13966"/>
    </source>
</evidence>
<comment type="caution">
    <text evidence="3">The sequence shown here is derived from an EMBL/GenBank/DDBJ whole genome shotgun (WGS) entry which is preliminary data.</text>
</comment>
<proteinExistence type="predicted"/>
<keyword evidence="3" id="KW-0695">RNA-directed DNA polymerase</keyword>
<keyword evidence="1" id="KW-0812">Transmembrane</keyword>
<keyword evidence="1" id="KW-1133">Transmembrane helix</keyword>
<feature type="domain" description="Reverse transcriptase zinc-binding" evidence="2">
    <location>
        <begin position="245"/>
        <end position="330"/>
    </location>
</feature>
<name>A0ABQ5D1L9_9ASTR</name>
<keyword evidence="3" id="KW-0808">Transferase</keyword>
<reference evidence="3" key="1">
    <citation type="journal article" date="2022" name="Int. J. Mol. Sci.">
        <title>Draft Genome of Tanacetum Coccineum: Genomic Comparison of Closely Related Tanacetum-Family Plants.</title>
        <authorList>
            <person name="Yamashiro T."/>
            <person name="Shiraishi A."/>
            <person name="Nakayama K."/>
            <person name="Satake H."/>
        </authorList>
    </citation>
    <scope>NUCLEOTIDE SEQUENCE</scope>
</reference>
<dbReference type="Pfam" id="PF13966">
    <property type="entry name" value="zf-RVT"/>
    <property type="match status" value="1"/>
</dbReference>
<gene>
    <name evidence="3" type="ORF">Tco_0923664</name>
</gene>